<dbReference type="InterPro" id="IPR013783">
    <property type="entry name" value="Ig-like_fold"/>
</dbReference>
<evidence type="ECO:0000256" key="1">
    <source>
        <dbReference type="ARBA" id="ARBA00010116"/>
    </source>
</evidence>
<dbReference type="SUPFAM" id="SSF49373">
    <property type="entry name" value="Invasin/intimin cell-adhesion fragments"/>
    <property type="match status" value="8"/>
</dbReference>
<sequence>MKVWKWNKRWMAVFLAVVLLLELPSVRIAEAAGTAVLDQESLVVYGNIGANAENPRYQTFTPAVTGYLDAIHLNLSGSFGSPGALIISIYKDGNLSTPLGSAQLAAMGSDWNAVDFSGTSIYLTKETMYRMIVTTEYAGGSGISWRGSSTDTYTRGYSTASDRDFSFKTYMVPDYSLSPALSSVSSGQSSLAADGTSQTTVSVQLKDAQGTAMTVGGETVAITATKGAISAVTDNGNGTYTATLTAPTTVGSATVSASVGGQAIASTASVQFVAGAPSAAQSTVESSAASLTADGVSQTTVSVKLKDMYGNALTNGGAAVTIVATKGTVSAVTDNGNGTYTASLTAPSTVGSAVVSATVGGQSIASTASVQFVVGAASAAASTVEAVAASLTADGTSQTTITVKLKDAQGNALTSGGAAVALAATNGNISAVTDNGNGTYTAVLTASITAGSAAVSATVGGQAIASTASVQFVPGAASAAASTVGASPVSVTADGASQTTVSVQLKDMYGNALTSGGSAVTIAATKGTAGAVTDNGNGIYTASLTAPSTVGSATVSAAVGGQMIASTASVQFVPGAVSTATSTVEAADASLIADGASQSTISVKLKDAQGNALTSGGAVVTIAATKGNVSVVTDNGDGTYTATLIAPIAVGSATVSAAVGGQMIASTASVQFVPGAVSTATSTVEAADASLTADGASQTTISVKLKDAQGNALTSGGAAVTIAATKGSVSAVTDNGDGTYTALLTASTTVSTAMVSAKVGAQAIAAAASVSFVPGAPSVRMSRVQASNDSLIADGASQTTIRVSLSDAQENILTTGGAAVTIASTLGTVSAVTDNGDGTYTAALTASTTLGAAIVSATVGGQAIQMTEEITFVVGEASPSSSTVTASATFVRADGSSSALISVKLMDDYNHPLEGQNVRLQASGGHSIIAQPAAVTDADGIAVFAVSNTTAEEVTYFAKEEASGVALVQTVEVSFVYNQPPTIALQADPSTATFGTVTVHATAAAIGEFNSIASIKWAEGSRTTSFFETDGMDITDQFAVQANGVYSVYALDAAGNDAVATIDIQNIVPLSSNADLTKWELTGAGGVVSFDFNPAITDHTVNVGQATAGLKMTLTALDAYSKVYVNGTQVTSGTSTDDYSLATGSNPFEVQVEAQDGTIKKYRLNIIRAAASTVPNTGGTSSTPSASVDTAVVIQINEQNIAGAASLKLGADGAKTIHASLDAATLSKVTGSLGAVAKRNIAISIAAEADVVEVQLSAEAAKVLAEADAVVTLKTAYGEYRLPMADLANGQSEWNAATKARITIGLEKGPLAATMQKAAEKGGFQLIGSPIYFKVETIDAGGINEIASFSHFAERVIHMPANASLAVSTAVAWDETLGLRPVPTMLIEQVGRKSAVIHSLTSSTYVLVSKASELTDIKGHWAAAEIANMNSRMIVNGLEGKQFKPDAAITRAEIAALLARALGLPNVGSRTDFHDVVDSSWYSSAVAAVKDYGIMDGYKDGTFRPNEEVSRQEAIVMVVRALKLAGTGADLEAGAAEVDLSLYVDHTQIGSWAQEAMRTAILKGLVKGYGNELQPQKLLTRAETTVLIYRMLLQAGLIQ</sequence>
<dbReference type="InterPro" id="IPR008964">
    <property type="entry name" value="Invasin/intimin_cell_adhesion"/>
</dbReference>
<proteinExistence type="inferred from homology"/>
<dbReference type="SMART" id="SM00634">
    <property type="entry name" value="BID_1"/>
    <property type="match status" value="8"/>
</dbReference>
<evidence type="ECO:0000259" key="3">
    <source>
        <dbReference type="PROSITE" id="PS51272"/>
    </source>
</evidence>
<gene>
    <name evidence="4" type="ORF">SAMN04487969_11359</name>
</gene>
<dbReference type="PROSITE" id="PS51272">
    <property type="entry name" value="SLH"/>
    <property type="match status" value="3"/>
</dbReference>
<protein>
    <submittedName>
        <fullName evidence="4">S-layer homology domain-containing protein</fullName>
    </submittedName>
</protein>
<feature type="domain" description="SLH" evidence="3">
    <location>
        <begin position="1540"/>
        <end position="1599"/>
    </location>
</feature>
<organism evidence="4 5">
    <name type="scientific">Paenibacillus algorifonticola</name>
    <dbReference type="NCBI Taxonomy" id="684063"/>
    <lineage>
        <taxon>Bacteria</taxon>
        <taxon>Bacillati</taxon>
        <taxon>Bacillota</taxon>
        <taxon>Bacilli</taxon>
        <taxon>Bacillales</taxon>
        <taxon>Paenibacillaceae</taxon>
        <taxon>Paenibacillus</taxon>
    </lineage>
</organism>
<dbReference type="EMBL" id="FONN01000013">
    <property type="protein sequence ID" value="SFF07841.1"/>
    <property type="molecule type" value="Genomic_DNA"/>
</dbReference>
<dbReference type="InterPro" id="IPR015217">
    <property type="entry name" value="Invasin_dom_3"/>
</dbReference>
<feature type="domain" description="Big-1" evidence="2">
    <location>
        <begin position="381"/>
        <end position="473"/>
    </location>
</feature>
<dbReference type="Pfam" id="PF09134">
    <property type="entry name" value="Invasin_D3"/>
    <property type="match status" value="7"/>
</dbReference>
<feature type="domain" description="Big-1" evidence="2">
    <location>
        <begin position="881"/>
        <end position="976"/>
    </location>
</feature>
<dbReference type="Gene3D" id="2.60.40.10">
    <property type="entry name" value="Immunoglobulins"/>
    <property type="match status" value="8"/>
</dbReference>
<dbReference type="Proteomes" id="UP000183410">
    <property type="component" value="Unassembled WGS sequence"/>
</dbReference>
<evidence type="ECO:0000313" key="4">
    <source>
        <dbReference type="EMBL" id="SFF07841.1"/>
    </source>
</evidence>
<reference evidence="5" key="1">
    <citation type="submission" date="2016-10" db="EMBL/GenBank/DDBJ databases">
        <authorList>
            <person name="Varghese N."/>
            <person name="Submissions S."/>
        </authorList>
    </citation>
    <scope>NUCLEOTIDE SEQUENCE [LARGE SCALE GENOMIC DNA]</scope>
    <source>
        <strain evidence="5">CGMCC 1.10223</strain>
    </source>
</reference>
<feature type="domain" description="SLH" evidence="3">
    <location>
        <begin position="1469"/>
        <end position="1532"/>
    </location>
</feature>
<dbReference type="InterPro" id="IPR025883">
    <property type="entry name" value="Cadherin-like_domain"/>
</dbReference>
<comment type="similarity">
    <text evidence="1">Belongs to the intimin/invasin family.</text>
</comment>
<evidence type="ECO:0000313" key="5">
    <source>
        <dbReference type="Proteomes" id="UP000183410"/>
    </source>
</evidence>
<feature type="domain" description="Big-1" evidence="2">
    <location>
        <begin position="781"/>
        <end position="873"/>
    </location>
</feature>
<dbReference type="PROSITE" id="PS51127">
    <property type="entry name" value="BIG1"/>
    <property type="match status" value="8"/>
</dbReference>
<feature type="domain" description="Big-1" evidence="2">
    <location>
        <begin position="181"/>
        <end position="273"/>
    </location>
</feature>
<feature type="domain" description="Big-1" evidence="2">
    <location>
        <begin position="481"/>
        <end position="573"/>
    </location>
</feature>
<dbReference type="PANTHER" id="PTHR43308">
    <property type="entry name" value="OUTER MEMBRANE PROTEIN ALPHA-RELATED"/>
    <property type="match status" value="1"/>
</dbReference>
<dbReference type="InterPro" id="IPR051465">
    <property type="entry name" value="Cell_Envelope_Struct_Comp"/>
</dbReference>
<accession>A0A1I2FTS2</accession>
<name>A0A1I2FTS2_9BACL</name>
<dbReference type="InterPro" id="IPR001119">
    <property type="entry name" value="SLH_dom"/>
</dbReference>
<dbReference type="InterPro" id="IPR003344">
    <property type="entry name" value="Big_1_dom"/>
</dbReference>
<feature type="domain" description="Big-1" evidence="2">
    <location>
        <begin position="281"/>
        <end position="373"/>
    </location>
</feature>
<feature type="domain" description="Big-1" evidence="2">
    <location>
        <begin position="581"/>
        <end position="673"/>
    </location>
</feature>
<dbReference type="Pfam" id="PF12733">
    <property type="entry name" value="Cadherin-like"/>
    <property type="match status" value="1"/>
</dbReference>
<evidence type="ECO:0000259" key="2">
    <source>
        <dbReference type="PROSITE" id="PS51127"/>
    </source>
</evidence>
<dbReference type="Pfam" id="PF00395">
    <property type="entry name" value="SLH"/>
    <property type="match status" value="3"/>
</dbReference>
<dbReference type="PANTHER" id="PTHR43308:SF5">
    <property type="entry name" value="S-LAYER PROTEIN _ PEPTIDOGLYCAN ENDO-BETA-N-ACETYLGLUCOSAMINIDASE"/>
    <property type="match status" value="1"/>
</dbReference>
<keyword evidence="5" id="KW-1185">Reference proteome</keyword>
<feature type="domain" description="Big-1" evidence="2">
    <location>
        <begin position="681"/>
        <end position="773"/>
    </location>
</feature>
<dbReference type="Pfam" id="PF02369">
    <property type="entry name" value="Big_1"/>
    <property type="match status" value="1"/>
</dbReference>
<feature type="domain" description="SLH" evidence="3">
    <location>
        <begin position="1409"/>
        <end position="1468"/>
    </location>
</feature>